<evidence type="ECO:0000313" key="1">
    <source>
        <dbReference type="Ensembl" id="ENSBOBP00000002299.1"/>
    </source>
</evidence>
<dbReference type="AlphaFoldDB" id="A0A8C0I8X3"/>
<sequence>VVGNRMFLEDYHKLSKRIRFLYRRFNRTGKHR</sequence>
<dbReference type="Proteomes" id="UP000694567">
    <property type="component" value="Unplaced"/>
</dbReference>
<keyword evidence="2" id="KW-1185">Reference proteome</keyword>
<protein>
    <recommendedName>
        <fullName evidence="3">39S ribosomal protein L51, mitochondrial</fullName>
    </recommendedName>
</protein>
<evidence type="ECO:0000313" key="2">
    <source>
        <dbReference type="Proteomes" id="UP000694567"/>
    </source>
</evidence>
<accession>A0A8C0I8X3</accession>
<proteinExistence type="predicted"/>
<dbReference type="GO" id="GO:0003735">
    <property type="term" value="F:structural constituent of ribosome"/>
    <property type="evidence" value="ECO:0007669"/>
    <property type="project" value="InterPro"/>
</dbReference>
<reference evidence="1" key="1">
    <citation type="submission" date="2025-08" db="UniProtKB">
        <authorList>
            <consortium name="Ensembl"/>
        </authorList>
    </citation>
    <scope>IDENTIFICATION</scope>
</reference>
<dbReference type="Pfam" id="PF10244">
    <property type="entry name" value="MRP-L51"/>
    <property type="match status" value="1"/>
</dbReference>
<dbReference type="InterPro" id="IPR019373">
    <property type="entry name" value="Ribosomal_mL51"/>
</dbReference>
<organism evidence="1 2">
    <name type="scientific">Bubo bubo</name>
    <name type="common">Eurasian eagle-owl</name>
    <name type="synonym">Strix bubo</name>
    <dbReference type="NCBI Taxonomy" id="30461"/>
    <lineage>
        <taxon>Eukaryota</taxon>
        <taxon>Metazoa</taxon>
        <taxon>Chordata</taxon>
        <taxon>Craniata</taxon>
        <taxon>Vertebrata</taxon>
        <taxon>Euteleostomi</taxon>
        <taxon>Archelosauria</taxon>
        <taxon>Archosauria</taxon>
        <taxon>Dinosauria</taxon>
        <taxon>Saurischia</taxon>
        <taxon>Theropoda</taxon>
        <taxon>Coelurosauria</taxon>
        <taxon>Aves</taxon>
        <taxon>Neognathae</taxon>
        <taxon>Neoaves</taxon>
        <taxon>Telluraves</taxon>
        <taxon>Strigiformes</taxon>
        <taxon>Strigidae</taxon>
        <taxon>Bubo</taxon>
    </lineage>
</organism>
<dbReference type="Ensembl" id="ENSBOBT00000002340.1">
    <property type="protein sequence ID" value="ENSBOBP00000002299.1"/>
    <property type="gene ID" value="ENSBOBG00000001605.1"/>
</dbReference>
<evidence type="ECO:0008006" key="3">
    <source>
        <dbReference type="Google" id="ProtNLM"/>
    </source>
</evidence>
<reference evidence="1" key="2">
    <citation type="submission" date="2025-09" db="UniProtKB">
        <authorList>
            <consortium name="Ensembl"/>
        </authorList>
    </citation>
    <scope>IDENTIFICATION</scope>
</reference>
<name>A0A8C0I8X3_BUBBB</name>